<dbReference type="Proteomes" id="UP001152795">
    <property type="component" value="Unassembled WGS sequence"/>
</dbReference>
<keyword evidence="2" id="KW-1185">Reference proteome</keyword>
<name>A0A6S7ICW4_PARCT</name>
<organism evidence="1 2">
    <name type="scientific">Paramuricea clavata</name>
    <name type="common">Red gorgonian</name>
    <name type="synonym">Violescent sea-whip</name>
    <dbReference type="NCBI Taxonomy" id="317549"/>
    <lineage>
        <taxon>Eukaryota</taxon>
        <taxon>Metazoa</taxon>
        <taxon>Cnidaria</taxon>
        <taxon>Anthozoa</taxon>
        <taxon>Octocorallia</taxon>
        <taxon>Malacalcyonacea</taxon>
        <taxon>Plexauridae</taxon>
        <taxon>Paramuricea</taxon>
    </lineage>
</organism>
<protein>
    <submittedName>
        <fullName evidence="1">Uncharacterized protein</fullName>
    </submittedName>
</protein>
<proteinExistence type="predicted"/>
<dbReference type="EMBL" id="CACRXK020008736">
    <property type="protein sequence ID" value="CAB4015496.1"/>
    <property type="molecule type" value="Genomic_DNA"/>
</dbReference>
<dbReference type="AlphaFoldDB" id="A0A6S7ICW4"/>
<reference evidence="1" key="1">
    <citation type="submission" date="2020-04" db="EMBL/GenBank/DDBJ databases">
        <authorList>
            <person name="Alioto T."/>
            <person name="Alioto T."/>
            <person name="Gomez Garrido J."/>
        </authorList>
    </citation>
    <scope>NUCLEOTIDE SEQUENCE</scope>
    <source>
        <strain evidence="1">A484AB</strain>
    </source>
</reference>
<evidence type="ECO:0000313" key="1">
    <source>
        <dbReference type="EMBL" id="CAB4015496.1"/>
    </source>
</evidence>
<gene>
    <name evidence="1" type="ORF">PACLA_8A050489</name>
</gene>
<feature type="non-terminal residue" evidence="1">
    <location>
        <position position="120"/>
    </location>
</feature>
<evidence type="ECO:0000313" key="2">
    <source>
        <dbReference type="Proteomes" id="UP001152795"/>
    </source>
</evidence>
<sequence>IAGEGPAKIKAIGVIDIDIIVVKEIAVSVIHRIHLVTAKKRYPRGDGGIAQQAQIQRNTIMVKGVGPLEGNRGRGTLPAAAQEVAAGQRGAADLRATADHRGAVGQRSAAKQRVTVENTT</sequence>
<comment type="caution">
    <text evidence="1">The sequence shown here is derived from an EMBL/GenBank/DDBJ whole genome shotgun (WGS) entry which is preliminary data.</text>
</comment>
<accession>A0A6S7ICW4</accession>